<feature type="transmembrane region" description="Helical" evidence="1">
    <location>
        <begin position="12"/>
        <end position="34"/>
    </location>
</feature>
<organism evidence="2 3">
    <name type="scientific">Paractinoplanes ferrugineus</name>
    <dbReference type="NCBI Taxonomy" id="113564"/>
    <lineage>
        <taxon>Bacteria</taxon>
        <taxon>Bacillati</taxon>
        <taxon>Actinomycetota</taxon>
        <taxon>Actinomycetes</taxon>
        <taxon>Micromonosporales</taxon>
        <taxon>Micromonosporaceae</taxon>
        <taxon>Paractinoplanes</taxon>
    </lineage>
</organism>
<sequence>MDYALRAPSSGYYAIVAAGLLLSLAVVASTMPLLSRMTGPAAARDE</sequence>
<keyword evidence="1" id="KW-0472">Membrane</keyword>
<dbReference type="RefSeq" id="WP_203822744.1">
    <property type="nucleotide sequence ID" value="NZ_BAAABP010000059.1"/>
</dbReference>
<dbReference type="AlphaFoldDB" id="A0A919JAR6"/>
<evidence type="ECO:0000256" key="1">
    <source>
        <dbReference type="SAM" id="Phobius"/>
    </source>
</evidence>
<protein>
    <submittedName>
        <fullName evidence="2">Uncharacterized protein</fullName>
    </submittedName>
</protein>
<reference evidence="2" key="1">
    <citation type="submission" date="2021-01" db="EMBL/GenBank/DDBJ databases">
        <title>Whole genome shotgun sequence of Actinoplanes ferrugineus NBRC 15555.</title>
        <authorList>
            <person name="Komaki H."/>
            <person name="Tamura T."/>
        </authorList>
    </citation>
    <scope>NUCLEOTIDE SEQUENCE</scope>
    <source>
        <strain evidence="2">NBRC 15555</strain>
    </source>
</reference>
<keyword evidence="1" id="KW-0812">Transmembrane</keyword>
<accession>A0A919JAR6</accession>
<evidence type="ECO:0000313" key="2">
    <source>
        <dbReference type="EMBL" id="GIE16402.1"/>
    </source>
</evidence>
<comment type="caution">
    <text evidence="2">The sequence shown here is derived from an EMBL/GenBank/DDBJ whole genome shotgun (WGS) entry which is preliminary data.</text>
</comment>
<proteinExistence type="predicted"/>
<keyword evidence="1" id="KW-1133">Transmembrane helix</keyword>
<evidence type="ECO:0000313" key="3">
    <source>
        <dbReference type="Proteomes" id="UP000598174"/>
    </source>
</evidence>
<keyword evidence="3" id="KW-1185">Reference proteome</keyword>
<dbReference type="Proteomes" id="UP000598174">
    <property type="component" value="Unassembled WGS sequence"/>
</dbReference>
<dbReference type="EMBL" id="BOMM01000085">
    <property type="protein sequence ID" value="GIE16402.1"/>
    <property type="molecule type" value="Genomic_DNA"/>
</dbReference>
<name>A0A919JAR6_9ACTN</name>
<gene>
    <name evidence="2" type="ORF">Afe05nite_82420</name>
</gene>